<dbReference type="InterPro" id="IPR011990">
    <property type="entry name" value="TPR-like_helical_dom_sf"/>
</dbReference>
<gene>
    <name evidence="2" type="ORF">BSZ18_30945</name>
</gene>
<dbReference type="AlphaFoldDB" id="A0A1X3GYT5"/>
<evidence type="ECO:0000313" key="2">
    <source>
        <dbReference type="EMBL" id="OSJ03730.1"/>
    </source>
</evidence>
<accession>A0A1X3GYT5</accession>
<dbReference type="RefSeq" id="WP_085359217.1">
    <property type="nucleotide sequence ID" value="NZ_NAFD01000193.1"/>
</dbReference>
<organism evidence="2 3">
    <name type="scientific">Bradyrhizobium canariense</name>
    <dbReference type="NCBI Taxonomy" id="255045"/>
    <lineage>
        <taxon>Bacteria</taxon>
        <taxon>Pseudomonadati</taxon>
        <taxon>Pseudomonadota</taxon>
        <taxon>Alphaproteobacteria</taxon>
        <taxon>Hyphomicrobiales</taxon>
        <taxon>Nitrobacteraceae</taxon>
        <taxon>Bradyrhizobium</taxon>
    </lineage>
</organism>
<proteinExistence type="predicted"/>
<reference evidence="2 3" key="1">
    <citation type="submission" date="2017-03" db="EMBL/GenBank/DDBJ databases">
        <title>Whole genome sequences of fourteen strains of Bradyrhizobium canariense and one strain of Bradyrhizobium japonicum isolated from Lupinus (Papilionoideae: Genisteae) species in Algeria.</title>
        <authorList>
            <person name="Crovadore J."/>
            <person name="Chekireb D."/>
            <person name="Brachmann A."/>
            <person name="Chablais R."/>
            <person name="Cochard B."/>
            <person name="Lefort F."/>
        </authorList>
    </citation>
    <scope>NUCLEOTIDE SEQUENCE [LARGE SCALE GENOMIC DNA]</scope>
    <source>
        <strain evidence="2 3">UBMA195</strain>
    </source>
</reference>
<comment type="caution">
    <text evidence="2">The sequence shown here is derived from an EMBL/GenBank/DDBJ whole genome shotgun (WGS) entry which is preliminary data.</text>
</comment>
<dbReference type="OrthoDB" id="506531at2"/>
<evidence type="ECO:0000256" key="1">
    <source>
        <dbReference type="SAM" id="MobiDB-lite"/>
    </source>
</evidence>
<name>A0A1X3GYT5_9BRAD</name>
<dbReference type="EMBL" id="NAFI01000186">
    <property type="protein sequence ID" value="OSJ03730.1"/>
    <property type="molecule type" value="Genomic_DNA"/>
</dbReference>
<dbReference type="Gene3D" id="1.25.40.10">
    <property type="entry name" value="Tetratricopeptide repeat domain"/>
    <property type="match status" value="2"/>
</dbReference>
<dbReference type="SUPFAM" id="SSF48452">
    <property type="entry name" value="TPR-like"/>
    <property type="match status" value="2"/>
</dbReference>
<feature type="region of interest" description="Disordered" evidence="1">
    <location>
        <begin position="331"/>
        <end position="355"/>
    </location>
</feature>
<evidence type="ECO:0008006" key="4">
    <source>
        <dbReference type="Google" id="ProtNLM"/>
    </source>
</evidence>
<evidence type="ECO:0000313" key="3">
    <source>
        <dbReference type="Proteomes" id="UP000193553"/>
    </source>
</evidence>
<protein>
    <recommendedName>
        <fullName evidence="4">Tetratricopeptide repeat-containing protein</fullName>
    </recommendedName>
</protein>
<sequence length="355" mass="38917">MRWSEEAVITGLLGDEVRAALAAADDAEASPSERAEMLMEIAMGLQRQPKSPDQLHAAVALYDKALAICPEDMRLLSARILARKGTALQAIPEEGTAALEQARPAFEQAIRTMTELGRPEELAEAEMNFGLVLQNLAGVNKARITDAISAYQRALRTFTRSEFPQEFVILQNNLATAFLSIPMTDERGKMREALAVQAFEEGLKVITLIDNPTEYAMLQNNLGNALQYVSSSHTIANNIRALEAYDEALKVRARETTPLEYANTICNKANCLWNLPDDPSDPDGGNRSNLLQARAYYGEAREIFMAHGDLEKGKVVAEAIDQIQRELLASNSADGQVVRSHPSNRQSSETGASDL</sequence>
<feature type="compositionally biased region" description="Polar residues" evidence="1">
    <location>
        <begin position="341"/>
        <end position="355"/>
    </location>
</feature>
<dbReference type="Proteomes" id="UP000193553">
    <property type="component" value="Unassembled WGS sequence"/>
</dbReference>